<evidence type="ECO:0000313" key="1">
    <source>
        <dbReference type="EMBL" id="MBC5660167.1"/>
    </source>
</evidence>
<dbReference type="GO" id="GO:0016301">
    <property type="term" value="F:kinase activity"/>
    <property type="evidence" value="ECO:0007669"/>
    <property type="project" value="UniProtKB-KW"/>
</dbReference>
<dbReference type="Proteomes" id="UP000649345">
    <property type="component" value="Unassembled WGS sequence"/>
</dbReference>
<dbReference type="Pfam" id="PF13189">
    <property type="entry name" value="Cytidylate_kin2"/>
    <property type="match status" value="1"/>
</dbReference>
<keyword evidence="1" id="KW-0418">Kinase</keyword>
<comment type="caution">
    <text evidence="1">The sequence shown here is derived from an EMBL/GenBank/DDBJ whole genome shotgun (WGS) entry which is preliminary data.</text>
</comment>
<dbReference type="Gene3D" id="3.40.50.300">
    <property type="entry name" value="P-loop containing nucleotide triphosphate hydrolases"/>
    <property type="match status" value="1"/>
</dbReference>
<dbReference type="AlphaFoldDB" id="A0A923LDM0"/>
<dbReference type="EMBL" id="JACOOR010000005">
    <property type="protein sequence ID" value="MBC5660167.1"/>
    <property type="molecule type" value="Genomic_DNA"/>
</dbReference>
<dbReference type="InterPro" id="IPR027417">
    <property type="entry name" value="P-loop_NTPase"/>
</dbReference>
<dbReference type="SUPFAM" id="SSF52540">
    <property type="entry name" value="P-loop containing nucleoside triphosphate hydrolases"/>
    <property type="match status" value="1"/>
</dbReference>
<name>A0A923LDM0_9FIRM</name>
<keyword evidence="1" id="KW-0808">Transferase</keyword>
<organism evidence="1 2">
    <name type="scientific">Anaerosacchariphilus hominis</name>
    <dbReference type="NCBI Taxonomy" id="2763017"/>
    <lineage>
        <taxon>Bacteria</taxon>
        <taxon>Bacillati</taxon>
        <taxon>Bacillota</taxon>
        <taxon>Clostridia</taxon>
        <taxon>Lachnospirales</taxon>
        <taxon>Lachnospiraceae</taxon>
        <taxon>Anaerosacchariphilus</taxon>
    </lineage>
</organism>
<gene>
    <name evidence="1" type="ORF">H8S44_10325</name>
</gene>
<accession>A0A923LDM0</accession>
<sequence length="196" mass="22644">MKKVITIAREFGAGGGEIGRRVAKELGIEFYDKDIILRTALANSKLDPELVRKWDERVPKSFGFAQSLFDFYNKPLDEELWQAQRDAIRKMANHENCVIVGRNSEYILREFDHCLHVFAHAGFHWRVNRMSAMMPGVPISQVEKDVRDAERSRKKSCEYYTKQIYGDARNYDLTINTEKLGIDKAVEMVLDAAKLI</sequence>
<protein>
    <submittedName>
        <fullName evidence="1">Cytidylate kinase-like family protein</fullName>
    </submittedName>
</protein>
<proteinExistence type="predicted"/>
<keyword evidence="2" id="KW-1185">Reference proteome</keyword>
<evidence type="ECO:0000313" key="2">
    <source>
        <dbReference type="Proteomes" id="UP000649345"/>
    </source>
</evidence>
<reference evidence="1" key="1">
    <citation type="submission" date="2020-08" db="EMBL/GenBank/DDBJ databases">
        <title>Genome public.</title>
        <authorList>
            <person name="Liu C."/>
            <person name="Sun Q."/>
        </authorList>
    </citation>
    <scope>NUCLEOTIDE SEQUENCE</scope>
    <source>
        <strain evidence="1">NSJ-68</strain>
    </source>
</reference>
<dbReference type="RefSeq" id="WP_186873607.1">
    <property type="nucleotide sequence ID" value="NZ_JACOOR010000005.1"/>
</dbReference>